<gene>
    <name evidence="1" type="ORF">CRG98_028572</name>
</gene>
<sequence length="106" mass="11483">MGTHGLVPREGPVSPFGSTDAIAVSPSPKLVDSHVSNIVDHVQHVSMMGKGPNRVQRGHLDPCKPWKLSAILDGMWPRASLDYTSPRNPLSPQNGLVPVFLHFVIT</sequence>
<name>A0A2I0J484_PUNGR</name>
<evidence type="ECO:0000313" key="1">
    <source>
        <dbReference type="EMBL" id="PKI51047.1"/>
    </source>
</evidence>
<comment type="caution">
    <text evidence="1">The sequence shown here is derived from an EMBL/GenBank/DDBJ whole genome shotgun (WGS) entry which is preliminary data.</text>
</comment>
<keyword evidence="2" id="KW-1185">Reference proteome</keyword>
<dbReference type="AlphaFoldDB" id="A0A2I0J484"/>
<reference evidence="1 2" key="1">
    <citation type="submission" date="2017-11" db="EMBL/GenBank/DDBJ databases">
        <title>De-novo sequencing of pomegranate (Punica granatum L.) genome.</title>
        <authorList>
            <person name="Akparov Z."/>
            <person name="Amiraslanov A."/>
            <person name="Hajiyeva S."/>
            <person name="Abbasov M."/>
            <person name="Kaur K."/>
            <person name="Hamwieh A."/>
            <person name="Solovyev V."/>
            <person name="Salamov A."/>
            <person name="Braich B."/>
            <person name="Kosarev P."/>
            <person name="Mahmoud A."/>
            <person name="Hajiyev E."/>
            <person name="Babayeva S."/>
            <person name="Izzatullayeva V."/>
            <person name="Mammadov A."/>
            <person name="Mammadov A."/>
            <person name="Sharifova S."/>
            <person name="Ojaghi J."/>
            <person name="Eynullazada K."/>
            <person name="Bayramov B."/>
            <person name="Abdulazimova A."/>
            <person name="Shahmuradov I."/>
        </authorList>
    </citation>
    <scope>NUCLEOTIDE SEQUENCE [LARGE SCALE GENOMIC DNA]</scope>
    <source>
        <strain evidence="2">cv. AG2017</strain>
        <tissue evidence="1">Leaf</tissue>
    </source>
</reference>
<accession>A0A2I0J484</accession>
<protein>
    <submittedName>
        <fullName evidence="1">Uncharacterized protein</fullName>
    </submittedName>
</protein>
<proteinExistence type="predicted"/>
<dbReference type="Proteomes" id="UP000233551">
    <property type="component" value="Unassembled WGS sequence"/>
</dbReference>
<evidence type="ECO:0000313" key="2">
    <source>
        <dbReference type="Proteomes" id="UP000233551"/>
    </source>
</evidence>
<organism evidence="1 2">
    <name type="scientific">Punica granatum</name>
    <name type="common">Pomegranate</name>
    <dbReference type="NCBI Taxonomy" id="22663"/>
    <lineage>
        <taxon>Eukaryota</taxon>
        <taxon>Viridiplantae</taxon>
        <taxon>Streptophyta</taxon>
        <taxon>Embryophyta</taxon>
        <taxon>Tracheophyta</taxon>
        <taxon>Spermatophyta</taxon>
        <taxon>Magnoliopsida</taxon>
        <taxon>eudicotyledons</taxon>
        <taxon>Gunneridae</taxon>
        <taxon>Pentapetalae</taxon>
        <taxon>rosids</taxon>
        <taxon>malvids</taxon>
        <taxon>Myrtales</taxon>
        <taxon>Lythraceae</taxon>
        <taxon>Punica</taxon>
    </lineage>
</organism>
<dbReference type="EMBL" id="PGOL01002055">
    <property type="protein sequence ID" value="PKI51047.1"/>
    <property type="molecule type" value="Genomic_DNA"/>
</dbReference>